<dbReference type="EMBL" id="FODV01000007">
    <property type="protein sequence ID" value="SEO90479.1"/>
    <property type="molecule type" value="Genomic_DNA"/>
</dbReference>
<protein>
    <submittedName>
        <fullName evidence="2">Uncharacterized protein</fullName>
    </submittedName>
</protein>
<dbReference type="Proteomes" id="UP000199126">
    <property type="component" value="Unassembled WGS sequence"/>
</dbReference>
<proteinExistence type="predicted"/>
<dbReference type="AlphaFoldDB" id="A0A1H8TH75"/>
<evidence type="ECO:0000256" key="1">
    <source>
        <dbReference type="SAM" id="MobiDB-lite"/>
    </source>
</evidence>
<accession>A0A1H8TH75</accession>
<keyword evidence="3" id="KW-1185">Reference proteome</keyword>
<feature type="region of interest" description="Disordered" evidence="1">
    <location>
        <begin position="255"/>
        <end position="283"/>
    </location>
</feature>
<gene>
    <name evidence="2" type="ORF">SAMN04487948_10763</name>
</gene>
<sequence>MTTKICNGCGETVPAARYCEECHAPLTENVVPPSEEYERDFTTRMNDAAVEATHDSVSFDTLRSDHGSYDRPLGGYLFASERPAAVCELSSVRLSADSTYSSELATPFLTDGHLVVTRDRLVAVLPREGETQLFDVSMADIVDVEAESKLLGGALVVSLASGFTVTYDLDASDELLTELTDGIQRLEARDDSTESRAAKFVQTVDDEIAAATDAETALRNVADRFATRDEVTAFDHAVASADSVDELLDAIAEGSDAPDASASRQRPEPATNLPTPSTGPTAGALRTRVAGALRNADPQEVGKYTLAATLGLGTYAISAPFSTTLGLAALAAGGTATGLYATANPESVVAQADPMELVMSMNHRGRHVSHSSIAGTANAGRLLGAAEYLGDLEYDTAYAQWLVEADIDTVVRAAEVAQRHAKRNPEFGTEREASLLGAIGGLAYGYTDDDGGVESFFDEDVTAIDEDTTAIDEDITAVDEDVTAVDEDVTAADEE</sequence>
<organism evidence="2 3">
    <name type="scientific">Halogranum amylolyticum</name>
    <dbReference type="NCBI Taxonomy" id="660520"/>
    <lineage>
        <taxon>Archaea</taxon>
        <taxon>Methanobacteriati</taxon>
        <taxon>Methanobacteriota</taxon>
        <taxon>Stenosarchaea group</taxon>
        <taxon>Halobacteria</taxon>
        <taxon>Halobacteriales</taxon>
        <taxon>Haloferacaceae</taxon>
    </lineage>
</organism>
<dbReference type="RefSeq" id="WP_139246614.1">
    <property type="nucleotide sequence ID" value="NZ_FODV01000007.1"/>
</dbReference>
<name>A0A1H8TH75_9EURY</name>
<evidence type="ECO:0000313" key="2">
    <source>
        <dbReference type="EMBL" id="SEO90479.1"/>
    </source>
</evidence>
<reference evidence="3" key="1">
    <citation type="submission" date="2016-10" db="EMBL/GenBank/DDBJ databases">
        <authorList>
            <person name="Varghese N."/>
            <person name="Submissions S."/>
        </authorList>
    </citation>
    <scope>NUCLEOTIDE SEQUENCE [LARGE SCALE GENOMIC DNA]</scope>
    <source>
        <strain evidence="3">CGMCC 1.10121</strain>
    </source>
</reference>
<evidence type="ECO:0000313" key="3">
    <source>
        <dbReference type="Proteomes" id="UP000199126"/>
    </source>
</evidence>
<dbReference type="OrthoDB" id="306636at2157"/>